<organism evidence="2 3">
    <name type="scientific">Nibrella saemangeumensis</name>
    <dbReference type="NCBI Taxonomy" id="1084526"/>
    <lineage>
        <taxon>Bacteria</taxon>
        <taxon>Pseudomonadati</taxon>
        <taxon>Bacteroidota</taxon>
        <taxon>Cytophagia</taxon>
        <taxon>Cytophagales</taxon>
        <taxon>Spirosomataceae</taxon>
        <taxon>Nibrella</taxon>
    </lineage>
</organism>
<dbReference type="Pfam" id="PF13593">
    <property type="entry name" value="SBF_like"/>
    <property type="match status" value="1"/>
</dbReference>
<feature type="transmembrane region" description="Helical" evidence="1">
    <location>
        <begin position="153"/>
        <end position="172"/>
    </location>
</feature>
<dbReference type="PANTHER" id="PTHR18640">
    <property type="entry name" value="SOLUTE CARRIER FAMILY 10 MEMBER 7"/>
    <property type="match status" value="1"/>
</dbReference>
<keyword evidence="1" id="KW-0472">Membrane</keyword>
<name>A0ABP8NSQ3_9BACT</name>
<accession>A0ABP8NSQ3</accession>
<keyword evidence="1" id="KW-1133">Transmembrane helix</keyword>
<feature type="transmembrane region" description="Helical" evidence="1">
    <location>
        <begin position="315"/>
        <end position="337"/>
    </location>
</feature>
<dbReference type="PANTHER" id="PTHR18640:SF5">
    <property type="entry name" value="SODIUM_BILE ACID COTRANSPORTER 7"/>
    <property type="match status" value="1"/>
</dbReference>
<feature type="transmembrane region" description="Helical" evidence="1">
    <location>
        <begin position="91"/>
        <end position="114"/>
    </location>
</feature>
<keyword evidence="1" id="KW-0812">Transmembrane</keyword>
<feature type="transmembrane region" description="Helical" evidence="1">
    <location>
        <begin position="27"/>
        <end position="46"/>
    </location>
</feature>
<dbReference type="EMBL" id="BAABHD010000084">
    <property type="protein sequence ID" value="GAA4470744.1"/>
    <property type="molecule type" value="Genomic_DNA"/>
</dbReference>
<evidence type="ECO:0000313" key="3">
    <source>
        <dbReference type="Proteomes" id="UP001501175"/>
    </source>
</evidence>
<dbReference type="InterPro" id="IPR016833">
    <property type="entry name" value="Put_Na-Bile_cotransptr"/>
</dbReference>
<evidence type="ECO:0000313" key="2">
    <source>
        <dbReference type="EMBL" id="GAA4470744.1"/>
    </source>
</evidence>
<evidence type="ECO:0000256" key="1">
    <source>
        <dbReference type="SAM" id="Phobius"/>
    </source>
</evidence>
<feature type="transmembrane region" description="Helical" evidence="1">
    <location>
        <begin position="254"/>
        <end position="275"/>
    </location>
</feature>
<keyword evidence="3" id="KW-1185">Reference proteome</keyword>
<reference evidence="3" key="1">
    <citation type="journal article" date="2019" name="Int. J. Syst. Evol. Microbiol.">
        <title>The Global Catalogue of Microorganisms (GCM) 10K type strain sequencing project: providing services to taxonomists for standard genome sequencing and annotation.</title>
        <authorList>
            <consortium name="The Broad Institute Genomics Platform"/>
            <consortium name="The Broad Institute Genome Sequencing Center for Infectious Disease"/>
            <person name="Wu L."/>
            <person name="Ma J."/>
        </authorList>
    </citation>
    <scope>NUCLEOTIDE SEQUENCE [LARGE SCALE GENOMIC DNA]</scope>
    <source>
        <strain evidence="3">JCM 17927</strain>
    </source>
</reference>
<dbReference type="InterPro" id="IPR038770">
    <property type="entry name" value="Na+/solute_symporter_sf"/>
</dbReference>
<dbReference type="PIRSF" id="PIRSF026166">
    <property type="entry name" value="UCP026166"/>
    <property type="match status" value="1"/>
</dbReference>
<proteinExistence type="predicted"/>
<comment type="caution">
    <text evidence="2">The sequence shown here is derived from an EMBL/GenBank/DDBJ whole genome shotgun (WGS) entry which is preliminary data.</text>
</comment>
<protein>
    <submittedName>
        <fullName evidence="2">Bile acid:sodium symporter</fullName>
    </submittedName>
</protein>
<feature type="transmembrane region" description="Helical" evidence="1">
    <location>
        <begin position="61"/>
        <end position="79"/>
    </location>
</feature>
<feature type="transmembrane region" description="Helical" evidence="1">
    <location>
        <begin position="120"/>
        <end position="146"/>
    </location>
</feature>
<dbReference type="Gene3D" id="1.20.1530.20">
    <property type="match status" value="1"/>
</dbReference>
<dbReference type="Proteomes" id="UP001501175">
    <property type="component" value="Unassembled WGS sequence"/>
</dbReference>
<gene>
    <name evidence="2" type="ORF">GCM10023189_59920</name>
</gene>
<feature type="transmembrane region" description="Helical" evidence="1">
    <location>
        <begin position="192"/>
        <end position="211"/>
    </location>
</feature>
<sequence>MRTSDGEPTQTTTASRISQIRSLAQRAGLDGFLLAVAGMILLAYLWPAGGIQEGPLSLSRIANYGVTLIFFFYGLRLNLDKLRAGLSNWRLHLLVHVTTFLVFPLLVLAVWKVFATENQSLLWLGAFYVAALPSTVSSSVVMVSIAGGNLPAAIFNASISSLIGVFITPLWMGLFMSTSSLEFDLWPVIGKLTLQVLLPVVLGLLLNKRFGGFAERNRKYIRYFDQSVILLIVYTSFCESFARDMFAGYSVWDLIALSVLMLALFFLVYGITHLASTLQGFNREDRITALFCGSKKSLVQGSVMAKVLFPDATVVGIVLLPIMVYHALQLIAASVIAQSMARRSGRLANE</sequence>